<evidence type="ECO:0000313" key="11">
    <source>
        <dbReference type="Proteomes" id="UP000003346"/>
    </source>
</evidence>
<keyword evidence="6" id="KW-0862">Zinc</keyword>
<dbReference type="GO" id="GO:0042026">
    <property type="term" value="P:protein refolding"/>
    <property type="evidence" value="ECO:0007669"/>
    <property type="project" value="TreeGrafter"/>
</dbReference>
<dbReference type="InterPro" id="IPR002939">
    <property type="entry name" value="DnaJ_C"/>
</dbReference>
<dbReference type="FunFam" id="2.60.260.20:FF:000005">
    <property type="entry name" value="Chaperone protein dnaJ 1, mitochondrial"/>
    <property type="match status" value="1"/>
</dbReference>
<feature type="domain" description="J" evidence="9">
    <location>
        <begin position="13"/>
        <end position="77"/>
    </location>
</feature>
<gene>
    <name evidence="10" type="primary">cbpA</name>
    <name evidence="10" type="ORF">OENOO_49009</name>
</gene>
<dbReference type="SUPFAM" id="SSF49493">
    <property type="entry name" value="HSP40/DnaJ peptide-binding domain"/>
    <property type="match status" value="2"/>
</dbReference>
<dbReference type="Proteomes" id="UP000003346">
    <property type="component" value="Unassembled WGS sequence"/>
</dbReference>
<dbReference type="Gene3D" id="2.60.260.20">
    <property type="entry name" value="Urease metallochaperone UreE, N-terminal domain"/>
    <property type="match status" value="2"/>
</dbReference>
<organism evidence="10 11">
    <name type="scientific">Oenococcus oeni ATCC BAA-1163</name>
    <dbReference type="NCBI Taxonomy" id="379360"/>
    <lineage>
        <taxon>Bacteria</taxon>
        <taxon>Bacillati</taxon>
        <taxon>Bacillota</taxon>
        <taxon>Bacilli</taxon>
        <taxon>Lactobacillales</taxon>
        <taxon>Lactobacillaceae</taxon>
        <taxon>Oenococcus</taxon>
    </lineage>
</organism>
<evidence type="ECO:0000313" key="10">
    <source>
        <dbReference type="EMBL" id="EAV39690.1"/>
    </source>
</evidence>
<keyword evidence="5" id="KW-0863">Zinc-finger</keyword>
<evidence type="ECO:0000256" key="4">
    <source>
        <dbReference type="ARBA" id="ARBA00022737"/>
    </source>
</evidence>
<dbReference type="Gene3D" id="1.10.287.110">
    <property type="entry name" value="DnaJ domain"/>
    <property type="match status" value="1"/>
</dbReference>
<dbReference type="EMBL" id="AAUV01000044">
    <property type="protein sequence ID" value="EAV39690.1"/>
    <property type="molecule type" value="Genomic_DNA"/>
</dbReference>
<dbReference type="PROSITE" id="PS00636">
    <property type="entry name" value="DNAJ_1"/>
    <property type="match status" value="1"/>
</dbReference>
<evidence type="ECO:0000256" key="2">
    <source>
        <dbReference type="ARBA" id="ARBA00022705"/>
    </source>
</evidence>
<dbReference type="PROSITE" id="PS50076">
    <property type="entry name" value="DNAJ_2"/>
    <property type="match status" value="1"/>
</dbReference>
<dbReference type="Pfam" id="PF00226">
    <property type="entry name" value="DnaJ"/>
    <property type="match status" value="1"/>
</dbReference>
<dbReference type="InterPro" id="IPR018253">
    <property type="entry name" value="DnaJ_domain_CS"/>
</dbReference>
<proteinExistence type="predicted"/>
<evidence type="ECO:0000256" key="6">
    <source>
        <dbReference type="ARBA" id="ARBA00022833"/>
    </source>
</evidence>
<dbReference type="FunFam" id="1.10.287.110:FF:000031">
    <property type="entry name" value="Molecular chaperone DnaJ"/>
    <property type="match status" value="1"/>
</dbReference>
<dbReference type="GO" id="GO:0005737">
    <property type="term" value="C:cytoplasm"/>
    <property type="evidence" value="ECO:0007669"/>
    <property type="project" value="TreeGrafter"/>
</dbReference>
<dbReference type="InterPro" id="IPR001623">
    <property type="entry name" value="DnaJ_domain"/>
</dbReference>
<evidence type="ECO:0000256" key="7">
    <source>
        <dbReference type="ARBA" id="ARBA00023016"/>
    </source>
</evidence>
<dbReference type="CDD" id="cd06257">
    <property type="entry name" value="DnaJ"/>
    <property type="match status" value="1"/>
</dbReference>
<dbReference type="SMART" id="SM00271">
    <property type="entry name" value="DnaJ"/>
    <property type="match status" value="1"/>
</dbReference>
<evidence type="ECO:0000256" key="8">
    <source>
        <dbReference type="ARBA" id="ARBA00023186"/>
    </source>
</evidence>
<keyword evidence="2" id="KW-0235">DNA replication</keyword>
<sequence length="317" mass="35322">MKFPTYIIMDNEEYYKILGVAKSASQDEIKHAYRKMSKKYHPDLNHQPGAEDKYKQVQEAYETLGDPQKRAAYDQYGKAGANANNGQGGFGGFQQSGFNFNGQDFGDFSDIFSQMFGGSFNPNAPRKGRDLQYRINLTFEEAVFGKETEIKYVRQESGANSKEHTVKVTIPAGVETGQQMRLAGQGEAGTHGGPYGDLYVEFIVGKSKDGFERQGANIYLEEPINFVQAALGDKIKVKTVHGDVELTIPAGTQTDTEFRLRGKGAPYVNSSRIGDEYVKVIVQVPKRLNEKEKKALKTYADLRGENVNPQKRRGLFG</sequence>
<dbReference type="HOGENOM" id="CLU_017633_0_0_9"/>
<dbReference type="InterPro" id="IPR036869">
    <property type="entry name" value="J_dom_sf"/>
</dbReference>
<evidence type="ECO:0000256" key="3">
    <source>
        <dbReference type="ARBA" id="ARBA00022723"/>
    </source>
</evidence>
<dbReference type="CDD" id="cd10747">
    <property type="entry name" value="DnaJ_C"/>
    <property type="match status" value="1"/>
</dbReference>
<keyword evidence="8" id="KW-0143">Chaperone</keyword>
<dbReference type="InterPro" id="IPR008971">
    <property type="entry name" value="HSP40/DnaJ_pept-bd"/>
</dbReference>
<dbReference type="PANTHER" id="PTHR43096">
    <property type="entry name" value="DNAJ HOMOLOG 1, MITOCHONDRIAL-RELATED"/>
    <property type="match status" value="1"/>
</dbReference>
<dbReference type="PRINTS" id="PR00625">
    <property type="entry name" value="JDOMAIN"/>
</dbReference>
<dbReference type="AlphaFoldDB" id="A0NIH5"/>
<evidence type="ECO:0000256" key="5">
    <source>
        <dbReference type="ARBA" id="ARBA00022771"/>
    </source>
</evidence>
<dbReference type="GO" id="GO:0008270">
    <property type="term" value="F:zinc ion binding"/>
    <property type="evidence" value="ECO:0007669"/>
    <property type="project" value="UniProtKB-KW"/>
</dbReference>
<dbReference type="FunFam" id="2.60.260.20:FF:000009">
    <property type="entry name" value="Putative Mitochondrial DnaJ chaperone"/>
    <property type="match status" value="1"/>
</dbReference>
<keyword evidence="4" id="KW-0677">Repeat</keyword>
<evidence type="ECO:0000259" key="9">
    <source>
        <dbReference type="PROSITE" id="PS50076"/>
    </source>
</evidence>
<keyword evidence="7" id="KW-0346">Stress response</keyword>
<comment type="caution">
    <text evidence="10">The sequence shown here is derived from an EMBL/GenBank/DDBJ whole genome shotgun (WGS) entry which is preliminary data.</text>
</comment>
<dbReference type="GO" id="GO:0051082">
    <property type="term" value="F:unfolded protein binding"/>
    <property type="evidence" value="ECO:0007669"/>
    <property type="project" value="InterPro"/>
</dbReference>
<evidence type="ECO:0000256" key="1">
    <source>
        <dbReference type="ARBA" id="ARBA00022490"/>
    </source>
</evidence>
<dbReference type="Pfam" id="PF01556">
    <property type="entry name" value="DnaJ_C"/>
    <property type="match status" value="1"/>
</dbReference>
<keyword evidence="3" id="KW-0479">Metal-binding</keyword>
<reference evidence="10 11" key="1">
    <citation type="submission" date="2006-11" db="EMBL/GenBank/DDBJ databases">
        <authorList>
            <consortium name="Laboratoire de Microbiologie (Universite Bourgogne)"/>
            <consortium name="GENOME Express"/>
            <consortium name="UMR Oenologie Ampelologie (Universite Bordeaux 2)"/>
            <person name="Guzzo J."/>
        </authorList>
    </citation>
    <scope>NUCLEOTIDE SEQUENCE [LARGE SCALE GENOMIC DNA]</scope>
    <source>
        <strain evidence="10 11">ATCC BAA-1163</strain>
    </source>
</reference>
<name>A0NIH5_OENOE</name>
<dbReference type="PANTHER" id="PTHR43096:SF48">
    <property type="entry name" value="CHAPERONE PROTEIN DNAJ"/>
    <property type="match status" value="1"/>
</dbReference>
<dbReference type="GO" id="GO:0006260">
    <property type="term" value="P:DNA replication"/>
    <property type="evidence" value="ECO:0007669"/>
    <property type="project" value="UniProtKB-KW"/>
</dbReference>
<keyword evidence="1" id="KW-0963">Cytoplasm</keyword>
<dbReference type="SUPFAM" id="SSF46565">
    <property type="entry name" value="Chaperone J-domain"/>
    <property type="match status" value="1"/>
</dbReference>
<accession>A0NIH5</accession>
<protein>
    <submittedName>
        <fullName evidence="10">DnaJ-class molecular chaperone, Zn finger domain</fullName>
    </submittedName>
</protein>